<sequence length="150" mass="16758">MKFNIEDIKKLREETGAGVADCREALEETAGDVKKAKELIRKKGIEKAARKSDREVKAGMVFSYIHHTGRVGAMAGLACETDFVAKTEDFQKLGRELALHIAASRPKSVEELMKQEYVRDPGIRIEELVKEVIGKLGENIQVTDFKVVEV</sequence>
<dbReference type="GO" id="GO:0003746">
    <property type="term" value="F:translation elongation factor activity"/>
    <property type="evidence" value="ECO:0007669"/>
    <property type="project" value="UniProtKB-UniRule"/>
</dbReference>
<keyword evidence="5" id="KW-0963">Cytoplasm</keyword>
<dbReference type="NCBIfam" id="TIGR00116">
    <property type="entry name" value="tsf"/>
    <property type="match status" value="1"/>
</dbReference>
<keyword evidence="3 5" id="KW-0251">Elongation factor</keyword>
<protein>
    <recommendedName>
        <fullName evidence="2 5">Elongation factor Ts</fullName>
        <shortName evidence="5">EF-Ts</shortName>
    </recommendedName>
</protein>
<evidence type="ECO:0000259" key="6">
    <source>
        <dbReference type="Pfam" id="PF00889"/>
    </source>
</evidence>
<dbReference type="CDD" id="cd14275">
    <property type="entry name" value="UBA_EF-Ts"/>
    <property type="match status" value="1"/>
</dbReference>
<comment type="function">
    <text evidence="5">Associates with the EF-Tu.GDP complex and induces the exchange of GDP to GTP. It remains bound to the aminoacyl-tRNA.EF-Tu.GTP complex up to the GTP hydrolysis stage on the ribosome.</text>
</comment>
<feature type="region of interest" description="Involved in Mg(2+) ion dislocation from EF-Tu" evidence="5">
    <location>
        <begin position="81"/>
        <end position="84"/>
    </location>
</feature>
<dbReference type="InterPro" id="IPR009060">
    <property type="entry name" value="UBA-like_sf"/>
</dbReference>
<evidence type="ECO:0000256" key="4">
    <source>
        <dbReference type="ARBA" id="ARBA00022917"/>
    </source>
</evidence>
<evidence type="ECO:0000256" key="3">
    <source>
        <dbReference type="ARBA" id="ARBA00022768"/>
    </source>
</evidence>
<dbReference type="FunFam" id="1.10.8.10:FF:000001">
    <property type="entry name" value="Elongation factor Ts"/>
    <property type="match status" value="1"/>
</dbReference>
<dbReference type="InterPro" id="IPR014039">
    <property type="entry name" value="Transl_elong_EFTs/EF1B_dimer"/>
</dbReference>
<dbReference type="PATRIC" id="fig|1618364.3.peg.580"/>
<dbReference type="HAMAP" id="MF_00050">
    <property type="entry name" value="EF_Ts"/>
    <property type="match status" value="1"/>
</dbReference>
<dbReference type="InterPro" id="IPR036402">
    <property type="entry name" value="EF-Ts_dimer_sf"/>
</dbReference>
<dbReference type="PANTHER" id="PTHR11741">
    <property type="entry name" value="ELONGATION FACTOR TS"/>
    <property type="match status" value="1"/>
</dbReference>
<dbReference type="Proteomes" id="UP000034502">
    <property type="component" value="Unassembled WGS sequence"/>
</dbReference>
<evidence type="ECO:0000313" key="8">
    <source>
        <dbReference type="Proteomes" id="UP000034502"/>
    </source>
</evidence>
<gene>
    <name evidence="5" type="primary">tsf</name>
    <name evidence="7" type="ORF">UX86_C0015G0051</name>
</gene>
<evidence type="ECO:0000256" key="1">
    <source>
        <dbReference type="ARBA" id="ARBA00005532"/>
    </source>
</evidence>
<evidence type="ECO:0000313" key="7">
    <source>
        <dbReference type="EMBL" id="KKU63961.1"/>
    </source>
</evidence>
<dbReference type="Pfam" id="PF00889">
    <property type="entry name" value="EF_TS"/>
    <property type="match status" value="1"/>
</dbReference>
<accession>A0A0G1S3K1</accession>
<dbReference type="InterPro" id="IPR001816">
    <property type="entry name" value="Transl_elong_EFTs/EF1B"/>
</dbReference>
<dbReference type="AlphaFoldDB" id="A0A0G1S3K1"/>
<proteinExistence type="inferred from homology"/>
<reference evidence="7 8" key="1">
    <citation type="journal article" date="2015" name="Nature">
        <title>rRNA introns, odd ribosomes, and small enigmatic genomes across a large radiation of phyla.</title>
        <authorList>
            <person name="Brown C.T."/>
            <person name="Hug L.A."/>
            <person name="Thomas B.C."/>
            <person name="Sharon I."/>
            <person name="Castelle C.J."/>
            <person name="Singh A."/>
            <person name="Wilkins M.J."/>
            <person name="Williams K.H."/>
            <person name="Banfield J.F."/>
        </authorList>
    </citation>
    <scope>NUCLEOTIDE SEQUENCE [LARGE SCALE GENOMIC DNA]</scope>
</reference>
<keyword evidence="4 5" id="KW-0648">Protein biosynthesis</keyword>
<name>A0A0G1S3K1_9BACT</name>
<dbReference type="STRING" id="1618364.UX86_C0015G0051"/>
<evidence type="ECO:0000256" key="2">
    <source>
        <dbReference type="ARBA" id="ARBA00016956"/>
    </source>
</evidence>
<feature type="domain" description="Translation elongation factor EFTs/EF1B dimerisation" evidence="6">
    <location>
        <begin position="72"/>
        <end position="149"/>
    </location>
</feature>
<organism evidence="7 8">
    <name type="scientific">Candidatus Amesbacteria bacterium GW2011_GWC1_47_15</name>
    <dbReference type="NCBI Taxonomy" id="1618364"/>
    <lineage>
        <taxon>Bacteria</taxon>
        <taxon>Candidatus Amesiibacteriota</taxon>
    </lineage>
</organism>
<dbReference type="SUPFAM" id="SSF46934">
    <property type="entry name" value="UBA-like"/>
    <property type="match status" value="1"/>
</dbReference>
<dbReference type="EMBL" id="LCNU01000015">
    <property type="protein sequence ID" value="KKU63961.1"/>
    <property type="molecule type" value="Genomic_DNA"/>
</dbReference>
<dbReference type="GO" id="GO:0005737">
    <property type="term" value="C:cytoplasm"/>
    <property type="evidence" value="ECO:0007669"/>
    <property type="project" value="UniProtKB-SubCell"/>
</dbReference>
<dbReference type="Gene3D" id="1.10.8.10">
    <property type="entry name" value="DNA helicase RuvA subunit, C-terminal domain"/>
    <property type="match status" value="1"/>
</dbReference>
<comment type="similarity">
    <text evidence="1 5">Belongs to the EF-Ts family.</text>
</comment>
<evidence type="ECO:0000256" key="5">
    <source>
        <dbReference type="HAMAP-Rule" id="MF_00050"/>
    </source>
</evidence>
<dbReference type="SUPFAM" id="SSF54713">
    <property type="entry name" value="Elongation factor Ts (EF-Ts), dimerisation domain"/>
    <property type="match status" value="1"/>
</dbReference>
<comment type="subcellular location">
    <subcellularLocation>
        <location evidence="5">Cytoplasm</location>
    </subcellularLocation>
</comment>
<dbReference type="PANTHER" id="PTHR11741:SF0">
    <property type="entry name" value="ELONGATION FACTOR TS, MITOCHONDRIAL"/>
    <property type="match status" value="1"/>
</dbReference>
<comment type="caution">
    <text evidence="7">The sequence shown here is derived from an EMBL/GenBank/DDBJ whole genome shotgun (WGS) entry which is preliminary data.</text>
</comment>
<dbReference type="Gene3D" id="3.30.479.20">
    <property type="entry name" value="Elongation factor Ts, dimerisation domain"/>
    <property type="match status" value="1"/>
</dbReference>